<keyword evidence="2" id="KW-1185">Reference proteome</keyword>
<organism evidence="1 2">
    <name type="scientific">Pedobacter psychrodurus</name>
    <dbReference type="NCBI Taxonomy" id="2530456"/>
    <lineage>
        <taxon>Bacteria</taxon>
        <taxon>Pseudomonadati</taxon>
        <taxon>Bacteroidota</taxon>
        <taxon>Sphingobacteriia</taxon>
        <taxon>Sphingobacteriales</taxon>
        <taxon>Sphingobacteriaceae</taxon>
        <taxon>Pedobacter</taxon>
    </lineage>
</organism>
<evidence type="ECO:0000313" key="1">
    <source>
        <dbReference type="EMBL" id="TCD26623.1"/>
    </source>
</evidence>
<dbReference type="Proteomes" id="UP000293925">
    <property type="component" value="Unassembled WGS sequence"/>
</dbReference>
<dbReference type="AlphaFoldDB" id="A0A4R0PVI3"/>
<comment type="caution">
    <text evidence="1">The sequence shown here is derived from an EMBL/GenBank/DDBJ whole genome shotgun (WGS) entry which is preliminary data.</text>
</comment>
<protein>
    <submittedName>
        <fullName evidence="1">RagB/SusD family nutrient uptake outer membrane protein</fullName>
    </submittedName>
</protein>
<dbReference type="EMBL" id="SJSO01000008">
    <property type="protein sequence ID" value="TCD26623.1"/>
    <property type="molecule type" value="Genomic_DNA"/>
</dbReference>
<gene>
    <name evidence="1" type="ORF">EZ456_11715</name>
</gene>
<sequence>MAFKGQRAYDLFRNNRPVVRDYPGTHSTINGSVNQTINPNDARVIYFIPQTERDKNPNLSQNP</sequence>
<proteinExistence type="predicted"/>
<dbReference type="InterPro" id="IPR011990">
    <property type="entry name" value="TPR-like_helical_dom_sf"/>
</dbReference>
<dbReference type="RefSeq" id="WP_131530353.1">
    <property type="nucleotide sequence ID" value="NZ_SJSO01000008.1"/>
</dbReference>
<name>A0A4R0PVI3_9SPHI</name>
<dbReference type="SUPFAM" id="SSF48452">
    <property type="entry name" value="TPR-like"/>
    <property type="match status" value="1"/>
</dbReference>
<evidence type="ECO:0000313" key="2">
    <source>
        <dbReference type="Proteomes" id="UP000293925"/>
    </source>
</evidence>
<dbReference type="OrthoDB" id="1080118at2"/>
<dbReference type="Gene3D" id="1.25.40.390">
    <property type="match status" value="1"/>
</dbReference>
<accession>A0A4R0PVI3</accession>
<reference evidence="1 2" key="1">
    <citation type="submission" date="2019-02" db="EMBL/GenBank/DDBJ databases">
        <title>Pedobacter sp. RP-3-21 sp. nov., isolated from Arctic soil.</title>
        <authorList>
            <person name="Dahal R.H."/>
        </authorList>
    </citation>
    <scope>NUCLEOTIDE SEQUENCE [LARGE SCALE GENOMIC DNA]</scope>
    <source>
        <strain evidence="1 2">RP-3-21</strain>
    </source>
</reference>